<dbReference type="Proteomes" id="UP001157974">
    <property type="component" value="Unassembled WGS sequence"/>
</dbReference>
<organism evidence="2 3">
    <name type="scientific">Rhodosorus marinus</name>
    <dbReference type="NCBI Taxonomy" id="101924"/>
    <lineage>
        <taxon>Eukaryota</taxon>
        <taxon>Rhodophyta</taxon>
        <taxon>Stylonematophyceae</taxon>
        <taxon>Stylonematales</taxon>
        <taxon>Stylonemataceae</taxon>
        <taxon>Rhodosorus</taxon>
    </lineage>
</organism>
<dbReference type="PANTHER" id="PTHR47485:SF1">
    <property type="entry name" value="THYLAKOID LUMENAL 17.4 KDA PROTEIN, CHLOROPLASTIC"/>
    <property type="match status" value="1"/>
</dbReference>
<gene>
    <name evidence="2" type="ORF">NDN08_001581</name>
</gene>
<dbReference type="PANTHER" id="PTHR47485">
    <property type="entry name" value="THYLAKOID LUMENAL 17.4 KDA PROTEIN, CHLOROPLASTIC"/>
    <property type="match status" value="1"/>
</dbReference>
<comment type="caution">
    <text evidence="2">The sequence shown here is derived from an EMBL/GenBank/DDBJ whole genome shotgun (WGS) entry which is preliminary data.</text>
</comment>
<evidence type="ECO:0000256" key="1">
    <source>
        <dbReference type="ARBA" id="ARBA00022737"/>
    </source>
</evidence>
<proteinExistence type="predicted"/>
<name>A0AAV8UR99_9RHOD</name>
<evidence type="ECO:0008006" key="4">
    <source>
        <dbReference type="Google" id="ProtNLM"/>
    </source>
</evidence>
<keyword evidence="1" id="KW-0677">Repeat</keyword>
<dbReference type="Pfam" id="PF00805">
    <property type="entry name" value="Pentapeptide"/>
    <property type="match status" value="2"/>
</dbReference>
<keyword evidence="3" id="KW-1185">Reference proteome</keyword>
<evidence type="ECO:0000313" key="2">
    <source>
        <dbReference type="EMBL" id="KAJ8905070.1"/>
    </source>
</evidence>
<evidence type="ECO:0000313" key="3">
    <source>
        <dbReference type="Proteomes" id="UP001157974"/>
    </source>
</evidence>
<dbReference type="AlphaFoldDB" id="A0AAV8UR99"/>
<dbReference type="Gene3D" id="2.160.20.80">
    <property type="entry name" value="E3 ubiquitin-protein ligase SopA"/>
    <property type="match status" value="1"/>
</dbReference>
<dbReference type="EMBL" id="JAMWBK010000005">
    <property type="protein sequence ID" value="KAJ8905070.1"/>
    <property type="molecule type" value="Genomic_DNA"/>
</dbReference>
<accession>A0AAV8UR99</accession>
<dbReference type="InterPro" id="IPR001646">
    <property type="entry name" value="5peptide_repeat"/>
</dbReference>
<dbReference type="SUPFAM" id="SSF141571">
    <property type="entry name" value="Pentapeptide repeat-like"/>
    <property type="match status" value="1"/>
</dbReference>
<reference evidence="2 3" key="1">
    <citation type="journal article" date="2023" name="Nat. Commun.">
        <title>Origin of minicircular mitochondrial genomes in red algae.</title>
        <authorList>
            <person name="Lee Y."/>
            <person name="Cho C.H."/>
            <person name="Lee Y.M."/>
            <person name="Park S.I."/>
            <person name="Yang J.H."/>
            <person name="West J.A."/>
            <person name="Bhattacharya D."/>
            <person name="Yoon H.S."/>
        </authorList>
    </citation>
    <scope>NUCLEOTIDE SEQUENCE [LARGE SCALE GENOMIC DNA]</scope>
    <source>
        <strain evidence="2 3">CCMP1338</strain>
        <tissue evidence="2">Whole cell</tissue>
    </source>
</reference>
<protein>
    <recommendedName>
        <fullName evidence="4">Thylakoid lumenal 17.4 kDa protein, chloroplastic</fullName>
    </recommendedName>
</protein>
<sequence>MAFVVGVGSGRVDSRGSRSVVTCAHDTESGIGRKVSVGVFSLAAAAVLVVAPASVESAINAKFPPIDRTNPNRCEVKSSAMGQANAARDSLFDLRECNLSKMNFSGFDIAGVIMENANMSGSIFKDTVMSKAWAVGANLKGADFSNAIADRVVFNKANLEGAIFTNAVLSESSFKDANLKDTDFSDVYIGDFALRNICKNPTFGGENPTTGNPTRESLGC</sequence>